<reference evidence="3" key="1">
    <citation type="journal article" date="2017" name="Front. Plant Sci.">
        <title>Climate Clever Clovers: New Paradigm to Reduce the Environmental Footprint of Ruminants by Breeding Low Methanogenic Forages Utilizing Haplotype Variation.</title>
        <authorList>
            <person name="Kaur P."/>
            <person name="Appels R."/>
            <person name="Bayer P.E."/>
            <person name="Keeble-Gagnere G."/>
            <person name="Wang J."/>
            <person name="Hirakawa H."/>
            <person name="Shirasawa K."/>
            <person name="Vercoe P."/>
            <person name="Stefanova K."/>
            <person name="Durmic Z."/>
            <person name="Nichols P."/>
            <person name="Revell C."/>
            <person name="Isobe S.N."/>
            <person name="Edwards D."/>
            <person name="Erskine W."/>
        </authorList>
    </citation>
    <scope>NUCLEOTIDE SEQUENCE [LARGE SCALE GENOMIC DNA]</scope>
    <source>
        <strain evidence="3">cv. Daliak</strain>
    </source>
</reference>
<keyword evidence="3" id="KW-1185">Reference proteome</keyword>
<dbReference type="AlphaFoldDB" id="A0A2Z6NV17"/>
<dbReference type="Proteomes" id="UP000242715">
    <property type="component" value="Unassembled WGS sequence"/>
</dbReference>
<feature type="transmembrane region" description="Helical" evidence="1">
    <location>
        <begin position="21"/>
        <end position="40"/>
    </location>
</feature>
<protein>
    <submittedName>
        <fullName evidence="2">Uncharacterized protein</fullName>
    </submittedName>
</protein>
<dbReference type="EMBL" id="DF974175">
    <property type="protein sequence ID" value="GAU46083.1"/>
    <property type="molecule type" value="Genomic_DNA"/>
</dbReference>
<proteinExistence type="predicted"/>
<keyword evidence="1" id="KW-1133">Transmembrane helix</keyword>
<accession>A0A2Z6NV17</accession>
<evidence type="ECO:0000256" key="1">
    <source>
        <dbReference type="SAM" id="Phobius"/>
    </source>
</evidence>
<name>A0A2Z6NV17_TRISU</name>
<sequence length="135" mass="15500">MHQIIILRRLTMNMKHDTNTLLHYRTTASIFLCTTIFIGIRISATSQTCAYAPYCCINCQVATVQVIDQQLPNQSPYFNQLSFTKQLSLASYNHLCNHYHYTTCTMVVKNGPDLPLQPKTRRKDLCLVQMNLEAV</sequence>
<evidence type="ECO:0000313" key="2">
    <source>
        <dbReference type="EMBL" id="GAU46083.1"/>
    </source>
</evidence>
<evidence type="ECO:0000313" key="3">
    <source>
        <dbReference type="Proteomes" id="UP000242715"/>
    </source>
</evidence>
<keyword evidence="1" id="KW-0812">Transmembrane</keyword>
<keyword evidence="1" id="KW-0472">Membrane</keyword>
<organism evidence="2 3">
    <name type="scientific">Trifolium subterraneum</name>
    <name type="common">Subterranean clover</name>
    <dbReference type="NCBI Taxonomy" id="3900"/>
    <lineage>
        <taxon>Eukaryota</taxon>
        <taxon>Viridiplantae</taxon>
        <taxon>Streptophyta</taxon>
        <taxon>Embryophyta</taxon>
        <taxon>Tracheophyta</taxon>
        <taxon>Spermatophyta</taxon>
        <taxon>Magnoliopsida</taxon>
        <taxon>eudicotyledons</taxon>
        <taxon>Gunneridae</taxon>
        <taxon>Pentapetalae</taxon>
        <taxon>rosids</taxon>
        <taxon>fabids</taxon>
        <taxon>Fabales</taxon>
        <taxon>Fabaceae</taxon>
        <taxon>Papilionoideae</taxon>
        <taxon>50 kb inversion clade</taxon>
        <taxon>NPAAA clade</taxon>
        <taxon>Hologalegina</taxon>
        <taxon>IRL clade</taxon>
        <taxon>Trifolieae</taxon>
        <taxon>Trifolium</taxon>
    </lineage>
</organism>
<gene>
    <name evidence="2" type="ORF">TSUD_239700</name>
</gene>